<feature type="signal peptide" evidence="2">
    <location>
        <begin position="1"/>
        <end position="19"/>
    </location>
</feature>
<evidence type="ECO:0000313" key="3">
    <source>
        <dbReference type="EMBL" id="MFB5944442.1"/>
    </source>
</evidence>
<evidence type="ECO:0000313" key="4">
    <source>
        <dbReference type="Proteomes" id="UP001580928"/>
    </source>
</evidence>
<organism evidence="3 4">
    <name type="scientific">Albibacterium profundi</name>
    <dbReference type="NCBI Taxonomy" id="3134906"/>
    <lineage>
        <taxon>Bacteria</taxon>
        <taxon>Pseudomonadati</taxon>
        <taxon>Bacteroidota</taxon>
        <taxon>Sphingobacteriia</taxon>
        <taxon>Sphingobacteriales</taxon>
        <taxon>Sphingobacteriaceae</taxon>
        <taxon>Albibacterium</taxon>
    </lineage>
</organism>
<keyword evidence="1" id="KW-0812">Transmembrane</keyword>
<gene>
    <name evidence="3" type="ORF">WKR92_01210</name>
</gene>
<accession>A0ABV5CA67</accession>
<dbReference type="RefSeq" id="WP_375556022.1">
    <property type="nucleotide sequence ID" value="NZ_JBBVGT010000001.1"/>
</dbReference>
<feature type="chain" id="PRO_5046908874" evidence="2">
    <location>
        <begin position="20"/>
        <end position="90"/>
    </location>
</feature>
<proteinExistence type="predicted"/>
<keyword evidence="2" id="KW-0732">Signal</keyword>
<dbReference type="Proteomes" id="UP001580928">
    <property type="component" value="Unassembled WGS sequence"/>
</dbReference>
<protein>
    <submittedName>
        <fullName evidence="3">Uncharacterized protein</fullName>
    </submittedName>
</protein>
<keyword evidence="4" id="KW-1185">Reference proteome</keyword>
<comment type="caution">
    <text evidence="3">The sequence shown here is derived from an EMBL/GenBank/DDBJ whole genome shotgun (WGS) entry which is preliminary data.</text>
</comment>
<keyword evidence="1" id="KW-1133">Transmembrane helix</keyword>
<reference evidence="3 4" key="1">
    <citation type="submission" date="2024-04" db="EMBL/GenBank/DDBJ databases">
        <title>Albibacterium profundi sp. nov., isolated from sediment of the Challenger Deep of Mariana Trench.</title>
        <authorList>
            <person name="Wang Y."/>
        </authorList>
    </citation>
    <scope>NUCLEOTIDE SEQUENCE [LARGE SCALE GENOMIC DNA]</scope>
    <source>
        <strain evidence="3 4">RHL897</strain>
    </source>
</reference>
<evidence type="ECO:0000256" key="1">
    <source>
        <dbReference type="SAM" id="Phobius"/>
    </source>
</evidence>
<evidence type="ECO:0000256" key="2">
    <source>
        <dbReference type="SAM" id="SignalP"/>
    </source>
</evidence>
<name>A0ABV5CA67_9SPHI</name>
<sequence length="90" mass="10152">MKKIFLVVMLMLPALASWACPACEKQQPKLLRGISHGAGPESDWDMVIVWFIGIIVVLTLVFSIKFLVKPGEKSKTHIKRFILSNEQISE</sequence>
<feature type="transmembrane region" description="Helical" evidence="1">
    <location>
        <begin position="47"/>
        <end position="68"/>
    </location>
</feature>
<dbReference type="EMBL" id="JBBVGT010000001">
    <property type="protein sequence ID" value="MFB5944442.1"/>
    <property type="molecule type" value="Genomic_DNA"/>
</dbReference>
<keyword evidence="1" id="KW-0472">Membrane</keyword>